<dbReference type="AlphaFoldDB" id="A0A9P0EZJ9"/>
<protein>
    <submittedName>
        <fullName evidence="2">Uncharacterized protein</fullName>
    </submittedName>
</protein>
<gene>
    <name evidence="2" type="ORF">BEMITA_LOCUS4868</name>
</gene>
<organism evidence="2 3">
    <name type="scientific">Bemisia tabaci</name>
    <name type="common">Sweetpotato whitefly</name>
    <name type="synonym">Aleurodes tabaci</name>
    <dbReference type="NCBI Taxonomy" id="7038"/>
    <lineage>
        <taxon>Eukaryota</taxon>
        <taxon>Metazoa</taxon>
        <taxon>Ecdysozoa</taxon>
        <taxon>Arthropoda</taxon>
        <taxon>Hexapoda</taxon>
        <taxon>Insecta</taxon>
        <taxon>Pterygota</taxon>
        <taxon>Neoptera</taxon>
        <taxon>Paraneoptera</taxon>
        <taxon>Hemiptera</taxon>
        <taxon>Sternorrhyncha</taxon>
        <taxon>Aleyrodoidea</taxon>
        <taxon>Aleyrodidae</taxon>
        <taxon>Aleyrodinae</taxon>
        <taxon>Bemisia</taxon>
    </lineage>
</organism>
<evidence type="ECO:0000313" key="2">
    <source>
        <dbReference type="EMBL" id="CAH0385667.1"/>
    </source>
</evidence>
<keyword evidence="3" id="KW-1185">Reference proteome</keyword>
<accession>A0A9P0EZJ9</accession>
<evidence type="ECO:0000313" key="3">
    <source>
        <dbReference type="Proteomes" id="UP001152759"/>
    </source>
</evidence>
<sequence length="163" mass="18541">MSPPCQWNISLVLQSICCSGVFLYTEKKYGLYRRIVRFGLRGRKFQAADHEDDTASVTSVGSDAKSREWMIQSARSEYQTLAKLAAENPRLVRFKGIESPLLVKYDSAMQIMIETEHCYVVESAVDLVSAVCFGIIFIYFKSLLVGRTLWNSPQRQRSSSRLV</sequence>
<keyword evidence="1" id="KW-1133">Transmembrane helix</keyword>
<proteinExistence type="predicted"/>
<feature type="transmembrane region" description="Helical" evidence="1">
    <location>
        <begin position="119"/>
        <end position="140"/>
    </location>
</feature>
<reference evidence="2" key="1">
    <citation type="submission" date="2021-12" db="EMBL/GenBank/DDBJ databases">
        <authorList>
            <person name="King R."/>
        </authorList>
    </citation>
    <scope>NUCLEOTIDE SEQUENCE</scope>
</reference>
<keyword evidence="1" id="KW-0472">Membrane</keyword>
<keyword evidence="1" id="KW-0812">Transmembrane</keyword>
<dbReference type="EMBL" id="OU963863">
    <property type="protein sequence ID" value="CAH0385667.1"/>
    <property type="molecule type" value="Genomic_DNA"/>
</dbReference>
<evidence type="ECO:0000256" key="1">
    <source>
        <dbReference type="SAM" id="Phobius"/>
    </source>
</evidence>
<name>A0A9P0EZJ9_BEMTA</name>
<dbReference type="Proteomes" id="UP001152759">
    <property type="component" value="Chromosome 2"/>
</dbReference>
<feature type="transmembrane region" description="Helical" evidence="1">
    <location>
        <begin position="6"/>
        <end position="25"/>
    </location>
</feature>